<dbReference type="AlphaFoldDB" id="A0A9W4B1H8"/>
<dbReference type="Proteomes" id="UP000465785">
    <property type="component" value="Chromosome"/>
</dbReference>
<evidence type="ECO:0000313" key="2">
    <source>
        <dbReference type="Proteomes" id="UP000465785"/>
    </source>
</evidence>
<dbReference type="KEGG" id="mgau:MGALJ_19100"/>
<proteinExistence type="predicted"/>
<sequence length="79" mass="8426">MSDRKNGETLARSDSVAMMPTVQPAAAGTHLNAEVRRAFAMFAEPAGLVTVIRREDIRSTGQIGVSSYQTGPVYFSPGP</sequence>
<gene>
    <name evidence="1" type="ORF">MGALJ_19100</name>
</gene>
<evidence type="ECO:0000313" key="1">
    <source>
        <dbReference type="EMBL" id="BBY92241.1"/>
    </source>
</evidence>
<accession>A0A9W4B1H8</accession>
<protein>
    <submittedName>
        <fullName evidence="1">Uncharacterized protein</fullName>
    </submittedName>
</protein>
<organism evidence="1 2">
    <name type="scientific">Mycobacterium gallinarum</name>
    <dbReference type="NCBI Taxonomy" id="39689"/>
    <lineage>
        <taxon>Bacteria</taxon>
        <taxon>Bacillati</taxon>
        <taxon>Actinomycetota</taxon>
        <taxon>Actinomycetes</taxon>
        <taxon>Mycobacteriales</taxon>
        <taxon>Mycobacteriaceae</taxon>
        <taxon>Mycobacterium</taxon>
    </lineage>
</organism>
<keyword evidence="2" id="KW-1185">Reference proteome</keyword>
<name>A0A9W4B1H8_9MYCO</name>
<reference evidence="1 2" key="1">
    <citation type="journal article" date="2019" name="Emerg. Microbes Infect.">
        <title>Comprehensive subspecies identification of 175 nontuberculous mycobacteria species based on 7547 genomic profiles.</title>
        <authorList>
            <person name="Matsumoto Y."/>
            <person name="Kinjo T."/>
            <person name="Motooka D."/>
            <person name="Nabeya D."/>
            <person name="Jung N."/>
            <person name="Uechi K."/>
            <person name="Horii T."/>
            <person name="Iida T."/>
            <person name="Fujita J."/>
            <person name="Nakamura S."/>
        </authorList>
    </citation>
    <scope>NUCLEOTIDE SEQUENCE [LARGE SCALE GENOMIC DNA]</scope>
    <source>
        <strain evidence="1 2">JCM 6399</strain>
    </source>
</reference>
<dbReference type="EMBL" id="AP022601">
    <property type="protein sequence ID" value="BBY92241.1"/>
    <property type="molecule type" value="Genomic_DNA"/>
</dbReference>